<reference evidence="1 2" key="1">
    <citation type="submission" date="2015-02" db="EMBL/GenBank/DDBJ databases">
        <title>Draft genome sequence of Pseudomonas stutzeri NT0128 isolated from wheat (Triticum turgidum) rhizosphere.</title>
        <authorList>
            <person name="Tovi N."/>
            <person name="Frenk S."/>
            <person name="Hadar Y."/>
            <person name="Minz D."/>
        </authorList>
    </citation>
    <scope>NUCLEOTIDE SEQUENCE [LARGE SCALE GENOMIC DNA]</scope>
    <source>
        <strain evidence="1 2">NT0128</strain>
    </source>
</reference>
<organism evidence="1 2">
    <name type="scientific">Stutzerimonas stutzeri</name>
    <name type="common">Pseudomonas stutzeri</name>
    <dbReference type="NCBI Taxonomy" id="316"/>
    <lineage>
        <taxon>Bacteria</taxon>
        <taxon>Pseudomonadati</taxon>
        <taxon>Pseudomonadota</taxon>
        <taxon>Gammaproteobacteria</taxon>
        <taxon>Pseudomonadales</taxon>
        <taxon>Pseudomonadaceae</taxon>
        <taxon>Stutzerimonas</taxon>
    </lineage>
</organism>
<protein>
    <submittedName>
        <fullName evidence="1">Uncharacterized protein</fullName>
    </submittedName>
</protein>
<sequence>MPIAVTVSYRPILLKKSRLDIGPRKSVNDVEIWFARKAGLFWFLRSNTKIERFLSSRKATPSESDFFNRIGQ</sequence>
<dbReference type="Proteomes" id="UP000032487">
    <property type="component" value="Unassembled WGS sequence"/>
</dbReference>
<evidence type="ECO:0000313" key="1">
    <source>
        <dbReference type="EMBL" id="KJH82238.1"/>
    </source>
</evidence>
<dbReference type="EMBL" id="JYHV01000015">
    <property type="protein sequence ID" value="KJH82238.1"/>
    <property type="molecule type" value="Genomic_DNA"/>
</dbReference>
<proteinExistence type="predicted"/>
<accession>A0A0D9AMM8</accession>
<dbReference type="PATRIC" id="fig|316.101.peg.785"/>
<evidence type="ECO:0000313" key="2">
    <source>
        <dbReference type="Proteomes" id="UP000032487"/>
    </source>
</evidence>
<gene>
    <name evidence="1" type="ORF">UF78_08815</name>
</gene>
<comment type="caution">
    <text evidence="1">The sequence shown here is derived from an EMBL/GenBank/DDBJ whole genome shotgun (WGS) entry which is preliminary data.</text>
</comment>
<dbReference type="AlphaFoldDB" id="A0A0D9AMM8"/>
<name>A0A0D9AMM8_STUST</name>